<dbReference type="EMBL" id="PSYR01000001">
    <property type="protein sequence ID" value="RCN58333.1"/>
    <property type="molecule type" value="Genomic_DNA"/>
</dbReference>
<dbReference type="RefSeq" id="WP_083995643.1">
    <property type="nucleotide sequence ID" value="NZ_CP080624.1"/>
</dbReference>
<evidence type="ECO:0000313" key="2">
    <source>
        <dbReference type="EMBL" id="RCN58333.1"/>
    </source>
</evidence>
<feature type="domain" description="Transposase Tn5-like N-terminal" evidence="1">
    <location>
        <begin position="9"/>
        <end position="57"/>
    </location>
</feature>
<sequence length="61" mass="6515">MPSPIPGGWAGPEFGEARPNARLQTRLLSLAHGFYARATASLTYACGGRATIKAAYRTHRA</sequence>
<accession>A0A368HG08</accession>
<comment type="caution">
    <text evidence="2">The sequence shown here is derived from an EMBL/GenBank/DDBJ whole genome shotgun (WGS) entry which is preliminary data.</text>
</comment>
<dbReference type="InterPro" id="IPR038215">
    <property type="entry name" value="TN5-like_N_sf"/>
</dbReference>
<dbReference type="Pfam" id="PF14706">
    <property type="entry name" value="Tnp_DNA_bind"/>
    <property type="match status" value="1"/>
</dbReference>
<evidence type="ECO:0000259" key="1">
    <source>
        <dbReference type="Pfam" id="PF14706"/>
    </source>
</evidence>
<protein>
    <recommendedName>
        <fullName evidence="1">Transposase Tn5-like N-terminal domain-containing protein</fullName>
    </recommendedName>
</protein>
<dbReference type="Gene3D" id="1.10.246.40">
    <property type="entry name" value="Tn5 transposase, domain 1"/>
    <property type="match status" value="1"/>
</dbReference>
<name>A0A368HG08_9GAMM</name>
<evidence type="ECO:0000313" key="3">
    <source>
        <dbReference type="Proteomes" id="UP000253250"/>
    </source>
</evidence>
<reference evidence="2 3" key="1">
    <citation type="submission" date="2018-02" db="EMBL/GenBank/DDBJ databases">
        <title>Insights into the biology of acidophilic members of the Acidiferrobacteraceae family derived from comparative genomic analyses.</title>
        <authorList>
            <person name="Issotta F."/>
            <person name="Thyssen C."/>
            <person name="Mena C."/>
            <person name="Moya A."/>
            <person name="Bellenberg S."/>
            <person name="Sproer C."/>
            <person name="Covarrubias P.C."/>
            <person name="Sand W."/>
            <person name="Quatrini R."/>
            <person name="Vera M."/>
        </authorList>
    </citation>
    <scope>NUCLEOTIDE SEQUENCE [LARGE SCALE GENOMIC DNA]</scope>
    <source>
        <strain evidence="3">m-1</strain>
    </source>
</reference>
<dbReference type="AlphaFoldDB" id="A0A368HG08"/>
<proteinExistence type="predicted"/>
<gene>
    <name evidence="2" type="ORF">C4900_00600</name>
</gene>
<organism evidence="2 3">
    <name type="scientific">Acidiferrobacter thiooxydans</name>
    <dbReference type="NCBI Taxonomy" id="163359"/>
    <lineage>
        <taxon>Bacteria</taxon>
        <taxon>Pseudomonadati</taxon>
        <taxon>Pseudomonadota</taxon>
        <taxon>Gammaproteobacteria</taxon>
        <taxon>Acidiferrobacterales</taxon>
        <taxon>Acidiferrobacteraceae</taxon>
        <taxon>Acidiferrobacter</taxon>
    </lineage>
</organism>
<dbReference type="Proteomes" id="UP000253250">
    <property type="component" value="Unassembled WGS sequence"/>
</dbReference>
<keyword evidence="3" id="KW-1185">Reference proteome</keyword>
<dbReference type="InterPro" id="IPR014735">
    <property type="entry name" value="Transposase_Tn5-like_N"/>
</dbReference>